<dbReference type="EMBL" id="PJQY01000111">
    <property type="protein sequence ID" value="PQQ18320.1"/>
    <property type="molecule type" value="Genomic_DNA"/>
</dbReference>
<name>A0A314ZI42_PRUYE</name>
<evidence type="ECO:0000313" key="1">
    <source>
        <dbReference type="EMBL" id="PQQ18320.1"/>
    </source>
</evidence>
<organism evidence="1 2">
    <name type="scientific">Prunus yedoensis var. nudiflora</name>
    <dbReference type="NCBI Taxonomy" id="2094558"/>
    <lineage>
        <taxon>Eukaryota</taxon>
        <taxon>Viridiplantae</taxon>
        <taxon>Streptophyta</taxon>
        <taxon>Embryophyta</taxon>
        <taxon>Tracheophyta</taxon>
        <taxon>Spermatophyta</taxon>
        <taxon>Magnoliopsida</taxon>
        <taxon>eudicotyledons</taxon>
        <taxon>Gunneridae</taxon>
        <taxon>Pentapetalae</taxon>
        <taxon>rosids</taxon>
        <taxon>fabids</taxon>
        <taxon>Rosales</taxon>
        <taxon>Rosaceae</taxon>
        <taxon>Amygdaloideae</taxon>
        <taxon>Amygdaleae</taxon>
        <taxon>Prunus</taxon>
    </lineage>
</organism>
<sequence>MRTHLSLAAASIPAAINPLLQPSALPLAAGAAQQLLALAVASSPTTITPTS</sequence>
<comment type="caution">
    <text evidence="1">The sequence shown here is derived from an EMBL/GenBank/DDBJ whole genome shotgun (WGS) entry which is preliminary data.</text>
</comment>
<reference evidence="1 2" key="1">
    <citation type="submission" date="2018-02" db="EMBL/GenBank/DDBJ databases">
        <title>Draft genome of wild Prunus yedoensis var. nudiflora.</title>
        <authorList>
            <person name="Baek S."/>
            <person name="Kim J.-H."/>
            <person name="Choi K."/>
            <person name="Kim G.-B."/>
            <person name="Cho A."/>
            <person name="Jang H."/>
            <person name="Shin C.-H."/>
            <person name="Yu H.-J."/>
            <person name="Mun J.-H."/>
        </authorList>
    </citation>
    <scope>NUCLEOTIDE SEQUENCE [LARGE SCALE GENOMIC DNA]</scope>
    <source>
        <strain evidence="2">cv. Jeju island</strain>
        <tissue evidence="1">Leaf</tissue>
    </source>
</reference>
<accession>A0A314ZI42</accession>
<gene>
    <name evidence="1" type="ORF">Pyn_08572</name>
</gene>
<dbReference type="Proteomes" id="UP000250321">
    <property type="component" value="Unassembled WGS sequence"/>
</dbReference>
<protein>
    <submittedName>
        <fullName evidence="1">Uncharacterized protein</fullName>
    </submittedName>
</protein>
<evidence type="ECO:0000313" key="2">
    <source>
        <dbReference type="Proteomes" id="UP000250321"/>
    </source>
</evidence>
<dbReference type="AlphaFoldDB" id="A0A314ZI42"/>
<proteinExistence type="predicted"/>
<keyword evidence="2" id="KW-1185">Reference proteome</keyword>